<organism evidence="2">
    <name type="scientific">Cacopsylla melanoneura</name>
    <dbReference type="NCBI Taxonomy" id="428564"/>
    <lineage>
        <taxon>Eukaryota</taxon>
        <taxon>Metazoa</taxon>
        <taxon>Ecdysozoa</taxon>
        <taxon>Arthropoda</taxon>
        <taxon>Hexapoda</taxon>
        <taxon>Insecta</taxon>
        <taxon>Pterygota</taxon>
        <taxon>Neoptera</taxon>
        <taxon>Paraneoptera</taxon>
        <taxon>Hemiptera</taxon>
        <taxon>Sternorrhyncha</taxon>
        <taxon>Psylloidea</taxon>
        <taxon>Psyllidae</taxon>
        <taxon>Psyllinae</taxon>
        <taxon>Cacopsylla</taxon>
    </lineage>
</organism>
<evidence type="ECO:0000256" key="1">
    <source>
        <dbReference type="SAM" id="Phobius"/>
    </source>
</evidence>
<dbReference type="AlphaFoldDB" id="A0A8D8ZP74"/>
<accession>A0A8D8ZP74</accession>
<dbReference type="EMBL" id="HBUF01529221">
    <property type="protein sequence ID" value="CAG6751215.1"/>
    <property type="molecule type" value="Transcribed_RNA"/>
</dbReference>
<keyword evidence="1" id="KW-0472">Membrane</keyword>
<keyword evidence="1" id="KW-1133">Transmembrane helix</keyword>
<name>A0A8D8ZP74_9HEMI</name>
<keyword evidence="1" id="KW-0812">Transmembrane</keyword>
<reference evidence="2" key="1">
    <citation type="submission" date="2021-05" db="EMBL/GenBank/DDBJ databases">
        <authorList>
            <person name="Alioto T."/>
            <person name="Alioto T."/>
            <person name="Gomez Garrido J."/>
        </authorList>
    </citation>
    <scope>NUCLEOTIDE SEQUENCE</scope>
</reference>
<protein>
    <submittedName>
        <fullName evidence="2">Uncharacterized protein</fullName>
    </submittedName>
</protein>
<dbReference type="EMBL" id="HBUF01529222">
    <property type="protein sequence ID" value="CAG6751220.1"/>
    <property type="molecule type" value="Transcribed_RNA"/>
</dbReference>
<feature type="transmembrane region" description="Helical" evidence="1">
    <location>
        <begin position="6"/>
        <end position="29"/>
    </location>
</feature>
<sequence>MFLSCFLLLFFYLIIYEYIICIMPLTVFITPSMYSSISPYLSNTFSYRAVRVPVFCHCVSCNTSILLLELQLKFEWGLRYYLEILVDSRLRVVEHRLNTVLL</sequence>
<proteinExistence type="predicted"/>
<evidence type="ECO:0000313" key="2">
    <source>
        <dbReference type="EMBL" id="CAG6751220.1"/>
    </source>
</evidence>